<evidence type="ECO:0000313" key="11">
    <source>
        <dbReference type="EMBL" id="KAK2642365.1"/>
    </source>
</evidence>
<reference evidence="11" key="1">
    <citation type="journal article" date="2023" name="Plant J.">
        <title>Genome sequences and population genomics provide insights into the demographic history, inbreeding, and mutation load of two 'living fossil' tree species of Dipteronia.</title>
        <authorList>
            <person name="Feng Y."/>
            <person name="Comes H.P."/>
            <person name="Chen J."/>
            <person name="Zhu S."/>
            <person name="Lu R."/>
            <person name="Zhang X."/>
            <person name="Li P."/>
            <person name="Qiu J."/>
            <person name="Olsen K.M."/>
            <person name="Qiu Y."/>
        </authorList>
    </citation>
    <scope>NUCLEOTIDE SEQUENCE</scope>
    <source>
        <strain evidence="11">KIB01</strain>
    </source>
</reference>
<proteinExistence type="inferred from homology"/>
<name>A0AAD9TU79_9ROSI</name>
<keyword evidence="8" id="KW-1133">Transmembrane helix</keyword>
<comment type="cofactor">
    <cofactor evidence="1">
        <name>a divalent metal cation</name>
        <dbReference type="ChEBI" id="CHEBI:60240"/>
    </cofactor>
</comment>
<dbReference type="PANTHER" id="PTHR22930">
    <property type="match status" value="1"/>
</dbReference>
<dbReference type="EMBL" id="JANJYI010000007">
    <property type="protein sequence ID" value="KAK2642365.1"/>
    <property type="molecule type" value="Genomic_DNA"/>
</dbReference>
<keyword evidence="7" id="KW-0539">Nucleus</keyword>
<dbReference type="GO" id="GO:0016787">
    <property type="term" value="F:hydrolase activity"/>
    <property type="evidence" value="ECO:0007669"/>
    <property type="project" value="UniProtKB-KW"/>
</dbReference>
<comment type="caution">
    <text evidence="11">The sequence shown here is derived from an EMBL/GenBank/DDBJ whole genome shotgun (WGS) entry which is preliminary data.</text>
</comment>
<accession>A0AAD9TU79</accession>
<evidence type="ECO:0000256" key="6">
    <source>
        <dbReference type="ARBA" id="ARBA00022801"/>
    </source>
</evidence>
<keyword evidence="8" id="KW-0472">Membrane</keyword>
<dbReference type="Pfam" id="PF13359">
    <property type="entry name" value="DDE_Tnp_4"/>
    <property type="match status" value="1"/>
</dbReference>
<evidence type="ECO:0008006" key="13">
    <source>
        <dbReference type="Google" id="ProtNLM"/>
    </source>
</evidence>
<sequence length="324" mass="38628">MDERDNHLFLLIKVWRIYVHTLVCFAAIQVYLFEYERRRSERRNLGNRTFSRLQIRSIEIQRITRASDTNCIWELRMDRNAFVMSCELLKTLGGLLDDGNVTIEEQVATFVHILAHHVKNRSIQVRFYRSGETISRYVHRVLLALLRLEDLLFVKPTPIPDDCMDSRWRWFKFVYVLSGWEGSSTDSRVLRDAINRQNGLKVPYGNYYLANAGYTNGQGFLAPYRGTRYHLQEWEDFDRAPRNHEEYFNMKHLQARNIIERCFGLLKKRWVVLRSSSFYPIRFQGRMVIACALLHNFIRMYMDVDPEEYTPITLEVANWGRHTK</sequence>
<evidence type="ECO:0000256" key="1">
    <source>
        <dbReference type="ARBA" id="ARBA00001968"/>
    </source>
</evidence>
<dbReference type="Proteomes" id="UP001280121">
    <property type="component" value="Unassembled WGS sequence"/>
</dbReference>
<dbReference type="GO" id="GO:0005634">
    <property type="term" value="C:nucleus"/>
    <property type="evidence" value="ECO:0007669"/>
    <property type="project" value="UniProtKB-SubCell"/>
</dbReference>
<dbReference type="GO" id="GO:0004518">
    <property type="term" value="F:nuclease activity"/>
    <property type="evidence" value="ECO:0007669"/>
    <property type="project" value="UniProtKB-KW"/>
</dbReference>
<dbReference type="GO" id="GO:0046872">
    <property type="term" value="F:metal ion binding"/>
    <property type="evidence" value="ECO:0007669"/>
    <property type="project" value="UniProtKB-KW"/>
</dbReference>
<keyword evidence="6" id="KW-0378">Hydrolase</keyword>
<protein>
    <recommendedName>
        <fullName evidence="13">DDE Tnp4 domain-containing protein</fullName>
    </recommendedName>
</protein>
<comment type="similarity">
    <text evidence="3">Belongs to the HARBI1 family.</text>
</comment>
<dbReference type="PANTHER" id="PTHR22930:SF281">
    <property type="entry name" value="NUCLEASE"/>
    <property type="match status" value="1"/>
</dbReference>
<dbReference type="Pfam" id="PF26138">
    <property type="entry name" value="DUF8040"/>
    <property type="match status" value="1"/>
</dbReference>
<evidence type="ECO:0000256" key="8">
    <source>
        <dbReference type="SAM" id="Phobius"/>
    </source>
</evidence>
<evidence type="ECO:0000313" key="12">
    <source>
        <dbReference type="Proteomes" id="UP001280121"/>
    </source>
</evidence>
<feature type="domain" description="DUF8040" evidence="10">
    <location>
        <begin position="60"/>
        <end position="146"/>
    </location>
</feature>
<evidence type="ECO:0000256" key="7">
    <source>
        <dbReference type="ARBA" id="ARBA00023242"/>
    </source>
</evidence>
<gene>
    <name evidence="11" type="ORF">Ddye_024128</name>
</gene>
<evidence type="ECO:0000256" key="3">
    <source>
        <dbReference type="ARBA" id="ARBA00006958"/>
    </source>
</evidence>
<organism evidence="11 12">
    <name type="scientific">Dipteronia dyeriana</name>
    <dbReference type="NCBI Taxonomy" id="168575"/>
    <lineage>
        <taxon>Eukaryota</taxon>
        <taxon>Viridiplantae</taxon>
        <taxon>Streptophyta</taxon>
        <taxon>Embryophyta</taxon>
        <taxon>Tracheophyta</taxon>
        <taxon>Spermatophyta</taxon>
        <taxon>Magnoliopsida</taxon>
        <taxon>eudicotyledons</taxon>
        <taxon>Gunneridae</taxon>
        <taxon>Pentapetalae</taxon>
        <taxon>rosids</taxon>
        <taxon>malvids</taxon>
        <taxon>Sapindales</taxon>
        <taxon>Sapindaceae</taxon>
        <taxon>Hippocastanoideae</taxon>
        <taxon>Acereae</taxon>
        <taxon>Dipteronia</taxon>
    </lineage>
</organism>
<evidence type="ECO:0000259" key="10">
    <source>
        <dbReference type="Pfam" id="PF26138"/>
    </source>
</evidence>
<feature type="domain" description="DDE Tnp4" evidence="9">
    <location>
        <begin position="172"/>
        <end position="296"/>
    </location>
</feature>
<evidence type="ECO:0000256" key="5">
    <source>
        <dbReference type="ARBA" id="ARBA00022723"/>
    </source>
</evidence>
<evidence type="ECO:0000256" key="4">
    <source>
        <dbReference type="ARBA" id="ARBA00022722"/>
    </source>
</evidence>
<dbReference type="InterPro" id="IPR058353">
    <property type="entry name" value="DUF8040"/>
</dbReference>
<evidence type="ECO:0000256" key="2">
    <source>
        <dbReference type="ARBA" id="ARBA00004123"/>
    </source>
</evidence>
<keyword evidence="12" id="KW-1185">Reference proteome</keyword>
<keyword evidence="8" id="KW-0812">Transmembrane</keyword>
<comment type="subcellular location">
    <subcellularLocation>
        <location evidence="2">Nucleus</location>
    </subcellularLocation>
</comment>
<dbReference type="AlphaFoldDB" id="A0AAD9TU79"/>
<feature type="transmembrane region" description="Helical" evidence="8">
    <location>
        <begin position="15"/>
        <end position="33"/>
    </location>
</feature>
<dbReference type="InterPro" id="IPR027806">
    <property type="entry name" value="HARBI1_dom"/>
</dbReference>
<keyword evidence="5" id="KW-0479">Metal-binding</keyword>
<keyword evidence="4" id="KW-0540">Nuclease</keyword>
<dbReference type="InterPro" id="IPR045249">
    <property type="entry name" value="HARBI1-like"/>
</dbReference>
<evidence type="ECO:0000259" key="9">
    <source>
        <dbReference type="Pfam" id="PF13359"/>
    </source>
</evidence>